<evidence type="ECO:0000313" key="2">
    <source>
        <dbReference type="Proteomes" id="UP000272888"/>
    </source>
</evidence>
<gene>
    <name evidence="1" type="ORF">D7V93_32915</name>
</gene>
<evidence type="ECO:0000313" key="1">
    <source>
        <dbReference type="EMBL" id="RKH48669.1"/>
    </source>
</evidence>
<name>A0A3A8NYS1_9BACT</name>
<dbReference type="AlphaFoldDB" id="A0A3A8NYS1"/>
<reference evidence="2" key="1">
    <citation type="submission" date="2018-09" db="EMBL/GenBank/DDBJ databases">
        <authorList>
            <person name="Livingstone P.G."/>
            <person name="Whitworth D.E."/>
        </authorList>
    </citation>
    <scope>NUCLEOTIDE SEQUENCE [LARGE SCALE GENOMIC DNA]</scope>
    <source>
        <strain evidence="2">CA051B</strain>
    </source>
</reference>
<keyword evidence="2" id="KW-1185">Reference proteome</keyword>
<proteinExistence type="predicted"/>
<accession>A0A3A8NYS1</accession>
<protein>
    <submittedName>
        <fullName evidence="1">Uncharacterized protein</fullName>
    </submittedName>
</protein>
<organism evidence="1 2">
    <name type="scientific">Corallococcus llansteffanensis</name>
    <dbReference type="NCBI Taxonomy" id="2316731"/>
    <lineage>
        <taxon>Bacteria</taxon>
        <taxon>Pseudomonadati</taxon>
        <taxon>Myxococcota</taxon>
        <taxon>Myxococcia</taxon>
        <taxon>Myxococcales</taxon>
        <taxon>Cystobacterineae</taxon>
        <taxon>Myxococcaceae</taxon>
        <taxon>Corallococcus</taxon>
    </lineage>
</organism>
<dbReference type="Proteomes" id="UP000272888">
    <property type="component" value="Unassembled WGS sequence"/>
</dbReference>
<feature type="non-terminal residue" evidence="1">
    <location>
        <position position="112"/>
    </location>
</feature>
<sequence length="112" mass="11555">MELRTDADHLVGTAPAGGPCNLSGAEQVLTGDFQDNVFVGKVTVCQTGEACELSETYPVLLVYNIEDRALAGQVKLEVGCESAALGPHGLLVLRAETQEAPQGAPPTPPPAA</sequence>
<dbReference type="EMBL" id="RAWB01000491">
    <property type="protein sequence ID" value="RKH48669.1"/>
    <property type="molecule type" value="Genomic_DNA"/>
</dbReference>
<comment type="caution">
    <text evidence="1">The sequence shown here is derived from an EMBL/GenBank/DDBJ whole genome shotgun (WGS) entry which is preliminary data.</text>
</comment>